<comment type="similarity">
    <text evidence="1">Belongs to the TUB family.</text>
</comment>
<dbReference type="PRINTS" id="PR01573">
    <property type="entry name" value="SUPERTUBBY"/>
</dbReference>
<evidence type="ECO:0000256" key="2">
    <source>
        <dbReference type="SAM" id="MobiDB-lite"/>
    </source>
</evidence>
<evidence type="ECO:0000259" key="3">
    <source>
        <dbReference type="Pfam" id="PF01167"/>
    </source>
</evidence>
<evidence type="ECO:0000313" key="4">
    <source>
        <dbReference type="Proteomes" id="UP000887574"/>
    </source>
</evidence>
<dbReference type="PANTHER" id="PTHR16517">
    <property type="entry name" value="TUBBY-RELATED"/>
    <property type="match status" value="1"/>
</dbReference>
<dbReference type="AlphaFoldDB" id="A0A915CM26"/>
<dbReference type="InterPro" id="IPR025659">
    <property type="entry name" value="Tubby-like_C"/>
</dbReference>
<dbReference type="Proteomes" id="UP000887574">
    <property type="component" value="Unplaced"/>
</dbReference>
<dbReference type="WBParaSite" id="jg10411.2">
    <property type="protein sequence ID" value="jg10411.2"/>
    <property type="gene ID" value="jg10411"/>
</dbReference>
<feature type="region of interest" description="Disordered" evidence="2">
    <location>
        <begin position="122"/>
        <end position="149"/>
    </location>
</feature>
<reference evidence="5" key="1">
    <citation type="submission" date="2022-11" db="UniProtKB">
        <authorList>
            <consortium name="WormBaseParasite"/>
        </authorList>
    </citation>
    <scope>IDENTIFICATION</scope>
</reference>
<dbReference type="Pfam" id="PF01167">
    <property type="entry name" value="Tub"/>
    <property type="match status" value="1"/>
</dbReference>
<proteinExistence type="inferred from homology"/>
<dbReference type="PANTHER" id="PTHR16517:SF2">
    <property type="entry name" value="TUBBY-RELATED PROTEIN 4"/>
    <property type="match status" value="1"/>
</dbReference>
<dbReference type="InterPro" id="IPR000007">
    <property type="entry name" value="Tubby_C"/>
</dbReference>
<protein>
    <submittedName>
        <fullName evidence="5">Tubby C-terminal domain-containing protein</fullName>
    </submittedName>
</protein>
<feature type="domain" description="Tubby C-terminal" evidence="3">
    <location>
        <begin position="137"/>
        <end position="229"/>
    </location>
</feature>
<organism evidence="4 5">
    <name type="scientific">Ditylenchus dipsaci</name>
    <dbReference type="NCBI Taxonomy" id="166011"/>
    <lineage>
        <taxon>Eukaryota</taxon>
        <taxon>Metazoa</taxon>
        <taxon>Ecdysozoa</taxon>
        <taxon>Nematoda</taxon>
        <taxon>Chromadorea</taxon>
        <taxon>Rhabditida</taxon>
        <taxon>Tylenchina</taxon>
        <taxon>Tylenchomorpha</taxon>
        <taxon>Sphaerularioidea</taxon>
        <taxon>Anguinidae</taxon>
        <taxon>Anguininae</taxon>
        <taxon>Ditylenchus</taxon>
    </lineage>
</organism>
<keyword evidence="4" id="KW-1185">Reference proteome</keyword>
<sequence length="343" mass="37886">MGAASSSGHGKIGGTNSVGSCQVPPLQMEFVGGAASQEQQQQTANLAPLPSSNVSSLRAQVRDIARQVAQFEERIKINSLLNEIRSDLRQRVQHIKTVLGESGSEEGESLLLNTPCSSARLEHSLMPPTAGGGKRESKSGRRNCSSLSSASGINSKMLVMTNKTPFWNEQSQVYQLDFNGRVTQESAKNFQIEHQSRQVLQFGRIENGAYTLDFREPFSAIQAFAIALAMLILAKLRYTPSSQLRYTQQSTSVYPQQSTSVYPQQSTSVYPSSQLRYTPSSQLRDISLHCLYKTMRIALASCLLKVRAATSTNLIFARTARAQVGKKRRNAMQECMYQLLFNC</sequence>
<dbReference type="SUPFAM" id="SSF54518">
    <property type="entry name" value="Tubby C-terminal domain-like"/>
    <property type="match status" value="1"/>
</dbReference>
<dbReference type="Gene3D" id="3.20.90.10">
    <property type="entry name" value="Tubby Protein, Chain A"/>
    <property type="match status" value="1"/>
</dbReference>
<name>A0A915CM26_9BILA</name>
<evidence type="ECO:0000313" key="5">
    <source>
        <dbReference type="WBParaSite" id="jg10411.2"/>
    </source>
</evidence>
<accession>A0A915CM26</accession>
<evidence type="ECO:0000256" key="1">
    <source>
        <dbReference type="ARBA" id="ARBA00007129"/>
    </source>
</evidence>